<dbReference type="Proteomes" id="UP000789342">
    <property type="component" value="Unassembled WGS sequence"/>
</dbReference>
<evidence type="ECO:0000313" key="3">
    <source>
        <dbReference type="Proteomes" id="UP000789342"/>
    </source>
</evidence>
<feature type="region of interest" description="Disordered" evidence="1">
    <location>
        <begin position="149"/>
        <end position="195"/>
    </location>
</feature>
<dbReference type="AlphaFoldDB" id="A0A9N9H1I8"/>
<dbReference type="EMBL" id="CAJVPV010009326">
    <property type="protein sequence ID" value="CAG8640471.1"/>
    <property type="molecule type" value="Genomic_DNA"/>
</dbReference>
<proteinExistence type="predicted"/>
<feature type="region of interest" description="Disordered" evidence="1">
    <location>
        <begin position="109"/>
        <end position="128"/>
    </location>
</feature>
<organism evidence="2 3">
    <name type="scientific">Acaulospora morrowiae</name>
    <dbReference type="NCBI Taxonomy" id="94023"/>
    <lineage>
        <taxon>Eukaryota</taxon>
        <taxon>Fungi</taxon>
        <taxon>Fungi incertae sedis</taxon>
        <taxon>Mucoromycota</taxon>
        <taxon>Glomeromycotina</taxon>
        <taxon>Glomeromycetes</taxon>
        <taxon>Diversisporales</taxon>
        <taxon>Acaulosporaceae</taxon>
        <taxon>Acaulospora</taxon>
    </lineage>
</organism>
<accession>A0A9N9H1I8</accession>
<keyword evidence="3" id="KW-1185">Reference proteome</keyword>
<protein>
    <submittedName>
        <fullName evidence="2">16850_t:CDS:1</fullName>
    </submittedName>
</protein>
<feature type="compositionally biased region" description="Basic and acidic residues" evidence="1">
    <location>
        <begin position="176"/>
        <end position="189"/>
    </location>
</feature>
<reference evidence="2" key="1">
    <citation type="submission" date="2021-06" db="EMBL/GenBank/DDBJ databases">
        <authorList>
            <person name="Kallberg Y."/>
            <person name="Tangrot J."/>
            <person name="Rosling A."/>
        </authorList>
    </citation>
    <scope>NUCLEOTIDE SEQUENCE</scope>
    <source>
        <strain evidence="2">CL551</strain>
    </source>
</reference>
<evidence type="ECO:0000313" key="2">
    <source>
        <dbReference type="EMBL" id="CAG8640471.1"/>
    </source>
</evidence>
<comment type="caution">
    <text evidence="2">The sequence shown here is derived from an EMBL/GenBank/DDBJ whole genome shotgun (WGS) entry which is preliminary data.</text>
</comment>
<dbReference type="OrthoDB" id="2442088at2759"/>
<name>A0A9N9H1I8_9GLOM</name>
<gene>
    <name evidence="2" type="ORF">AMORRO_LOCUS9494</name>
</gene>
<evidence type="ECO:0000256" key="1">
    <source>
        <dbReference type="SAM" id="MobiDB-lite"/>
    </source>
</evidence>
<sequence length="195" mass="22745">MVISEKEKSNIKWILISANPAPLEFYRHLNRKTKRDAHDAYHLALSTILTKSKGVCKEKLEMLKEIQKKWKNDDFKNDWNKYIAERSAESIYSSYKVQRSYNYEVSSCSLPKRKRSGPSTPDKPVIQPLKQLYPQVSFTRRAKIVNDKLHNENLVKNDSNQLEESENDDQIGKQGNHNENEENRDDHGNQDQVVA</sequence>
<feature type="non-terminal residue" evidence="2">
    <location>
        <position position="195"/>
    </location>
</feature>